<dbReference type="AlphaFoldDB" id="B1ZPK8"/>
<proteinExistence type="predicted"/>
<dbReference type="HOGENOM" id="CLU_1198811_0_0_0"/>
<dbReference type="KEGG" id="ote:Oter_1242"/>
<accession>B1ZPK8</accession>
<dbReference type="Proteomes" id="UP000007013">
    <property type="component" value="Chromosome"/>
</dbReference>
<sequence length="231" mass="25470">MNSTAALTGSHLRTYQKIFENPASREVAWSDVHSLFRQLGAVEINPDGVLTVARNGQSLILHAPHSHAVADTADLLSLRNFLARSEPPAKVNGRAARWLVVIARHEARIYRSAGPRAVAQLIRPPMSEETFCQSYSTRYGSTSRRQGEPSSLYEPVAGVLSGAGQVFIFCGTGTSTELDQFTTWLQQHRPELARRIVGSLVVNERTLSEDQLLAKARVYFAQVKRDSSSLP</sequence>
<protein>
    <submittedName>
        <fullName evidence="1">Uncharacterized protein</fullName>
    </submittedName>
</protein>
<organism evidence="1 2">
    <name type="scientific">Opitutus terrae (strain DSM 11246 / JCM 15787 / PB90-1)</name>
    <dbReference type="NCBI Taxonomy" id="452637"/>
    <lineage>
        <taxon>Bacteria</taxon>
        <taxon>Pseudomonadati</taxon>
        <taxon>Verrucomicrobiota</taxon>
        <taxon>Opitutia</taxon>
        <taxon>Opitutales</taxon>
        <taxon>Opitutaceae</taxon>
        <taxon>Opitutus</taxon>
    </lineage>
</organism>
<dbReference type="OrthoDB" id="195089at2"/>
<evidence type="ECO:0000313" key="2">
    <source>
        <dbReference type="Proteomes" id="UP000007013"/>
    </source>
</evidence>
<gene>
    <name evidence="1" type="ordered locus">Oter_1242</name>
</gene>
<evidence type="ECO:0000313" key="1">
    <source>
        <dbReference type="EMBL" id="ACB74527.1"/>
    </source>
</evidence>
<keyword evidence="2" id="KW-1185">Reference proteome</keyword>
<name>B1ZPK8_OPITP</name>
<reference evidence="1 2" key="1">
    <citation type="journal article" date="2011" name="J. Bacteriol.">
        <title>Genome sequence of the verrucomicrobium Opitutus terrae PB90-1, an abundant inhabitant of rice paddy soil ecosystems.</title>
        <authorList>
            <person name="van Passel M.W."/>
            <person name="Kant R."/>
            <person name="Palva A."/>
            <person name="Copeland A."/>
            <person name="Lucas S."/>
            <person name="Lapidus A."/>
            <person name="Glavina del Rio T."/>
            <person name="Pitluck S."/>
            <person name="Goltsman E."/>
            <person name="Clum A."/>
            <person name="Sun H."/>
            <person name="Schmutz J."/>
            <person name="Larimer F.W."/>
            <person name="Land M.L."/>
            <person name="Hauser L."/>
            <person name="Kyrpides N."/>
            <person name="Mikhailova N."/>
            <person name="Richardson P.P."/>
            <person name="Janssen P.H."/>
            <person name="de Vos W.M."/>
            <person name="Smidt H."/>
        </authorList>
    </citation>
    <scope>NUCLEOTIDE SEQUENCE [LARGE SCALE GENOMIC DNA]</scope>
    <source>
        <strain evidence="2">DSM 11246 / JCM 15787 / PB90-1</strain>
    </source>
</reference>
<dbReference type="RefSeq" id="WP_012374065.1">
    <property type="nucleotide sequence ID" value="NC_010571.1"/>
</dbReference>
<dbReference type="EMBL" id="CP001032">
    <property type="protein sequence ID" value="ACB74527.1"/>
    <property type="molecule type" value="Genomic_DNA"/>
</dbReference>